<dbReference type="AlphaFoldDB" id="A0A0K8RIF3"/>
<name>A0A0K8RIF3_IXORI</name>
<evidence type="ECO:0000313" key="1">
    <source>
        <dbReference type="EMBL" id="JAA70623.1"/>
    </source>
</evidence>
<proteinExistence type="evidence at transcript level"/>
<organism evidence="1">
    <name type="scientific">Ixodes ricinus</name>
    <name type="common">Common tick</name>
    <name type="synonym">Acarus ricinus</name>
    <dbReference type="NCBI Taxonomy" id="34613"/>
    <lineage>
        <taxon>Eukaryota</taxon>
        <taxon>Metazoa</taxon>
        <taxon>Ecdysozoa</taxon>
        <taxon>Arthropoda</taxon>
        <taxon>Chelicerata</taxon>
        <taxon>Arachnida</taxon>
        <taxon>Acari</taxon>
        <taxon>Parasitiformes</taxon>
        <taxon>Ixodida</taxon>
        <taxon>Ixodoidea</taxon>
        <taxon>Ixodidae</taxon>
        <taxon>Ixodinae</taxon>
        <taxon>Ixodes</taxon>
    </lineage>
</organism>
<protein>
    <submittedName>
        <fullName evidence="1">Putative ficolin/ixoderin</fullName>
    </submittedName>
</protein>
<reference evidence="1" key="1">
    <citation type="submission" date="2012-12" db="EMBL/GenBank/DDBJ databases">
        <title>Identification and characterization of a phenylalanine ammonia-lyase gene family in Isatis indigotica Fort.</title>
        <authorList>
            <person name="Liu Q."/>
            <person name="Chen J."/>
            <person name="Zhou X."/>
            <person name="Di P."/>
            <person name="Xiao Y."/>
            <person name="Xuan H."/>
            <person name="Zhang L."/>
            <person name="Chen W."/>
        </authorList>
    </citation>
    <scope>NUCLEOTIDE SEQUENCE</scope>
    <source>
        <tissue evidence="1">Salivary gland</tissue>
    </source>
</reference>
<dbReference type="EMBL" id="GADI01003185">
    <property type="protein sequence ID" value="JAA70623.1"/>
    <property type="molecule type" value="mRNA"/>
</dbReference>
<sequence length="140" mass="15298">MVVPQLLQRPAHGRVFAGQEHSIDQRHPLALLEDCAPEGGGDEDQAQELPTASRSLDITIASSIGETMVSHMETPSLRHVGGHSYLFFPSRKKSGGMKCTQQKGTRSAARLLICCSCKPCRCILFLFIKNNRSSHDVGLP</sequence>
<accession>A0A0K8RIF3</accession>